<dbReference type="CDD" id="cd00761">
    <property type="entry name" value="Glyco_tranf_GTA_type"/>
    <property type="match status" value="1"/>
</dbReference>
<keyword evidence="3" id="KW-1185">Reference proteome</keyword>
<evidence type="ECO:0000313" key="3">
    <source>
        <dbReference type="Proteomes" id="UP001431019"/>
    </source>
</evidence>
<dbReference type="RefSeq" id="WP_230508048.1">
    <property type="nucleotide sequence ID" value="NZ_JAJITD010000002.1"/>
</dbReference>
<dbReference type="Pfam" id="PF00535">
    <property type="entry name" value="Glycos_transf_2"/>
    <property type="match status" value="1"/>
</dbReference>
<evidence type="ECO:0000313" key="2">
    <source>
        <dbReference type="EMBL" id="MCC8391806.1"/>
    </source>
</evidence>
<dbReference type="InterPro" id="IPR029044">
    <property type="entry name" value="Nucleotide-diphossugar_trans"/>
</dbReference>
<dbReference type="Gene3D" id="3.90.550.10">
    <property type="entry name" value="Spore Coat Polysaccharide Biosynthesis Protein SpsA, Chain A"/>
    <property type="match status" value="1"/>
</dbReference>
<proteinExistence type="predicted"/>
<dbReference type="EMBL" id="JAJITD010000002">
    <property type="protein sequence ID" value="MCC8391806.1"/>
    <property type="molecule type" value="Genomic_DNA"/>
</dbReference>
<comment type="caution">
    <text evidence="2">The sequence shown here is derived from an EMBL/GenBank/DDBJ whole genome shotgun (WGS) entry which is preliminary data.</text>
</comment>
<dbReference type="SUPFAM" id="SSF53448">
    <property type="entry name" value="Nucleotide-diphospho-sugar transferases"/>
    <property type="match status" value="1"/>
</dbReference>
<gene>
    <name evidence="2" type="ORF">LJ656_04325</name>
</gene>
<protein>
    <submittedName>
        <fullName evidence="2">Glycosyltransferase family 2 protein</fullName>
    </submittedName>
</protein>
<reference evidence="2 3" key="1">
    <citation type="submission" date="2021-11" db="EMBL/GenBank/DDBJ databases">
        <authorList>
            <person name="Oh E.-T."/>
            <person name="Kim S.-B."/>
        </authorList>
    </citation>
    <scope>NUCLEOTIDE SEQUENCE [LARGE SCALE GENOMIC DNA]</scope>
    <source>
        <strain evidence="2 3">MMS20-SJTR3</strain>
    </source>
</reference>
<dbReference type="InterPro" id="IPR001173">
    <property type="entry name" value="Glyco_trans_2-like"/>
</dbReference>
<accession>A0ABS8JPL2</accession>
<name>A0ABS8JPL2_9BURK</name>
<dbReference type="PANTHER" id="PTHR22916:SF3">
    <property type="entry name" value="UDP-GLCNAC:BETAGAL BETA-1,3-N-ACETYLGLUCOSAMINYLTRANSFERASE-LIKE PROTEIN 1"/>
    <property type="match status" value="1"/>
</dbReference>
<organism evidence="2 3">
    <name type="scientific">Paraburkholderia sejongensis</name>
    <dbReference type="NCBI Taxonomy" id="2886946"/>
    <lineage>
        <taxon>Bacteria</taxon>
        <taxon>Pseudomonadati</taxon>
        <taxon>Pseudomonadota</taxon>
        <taxon>Betaproteobacteria</taxon>
        <taxon>Burkholderiales</taxon>
        <taxon>Burkholderiaceae</taxon>
        <taxon>Paraburkholderia</taxon>
    </lineage>
</organism>
<dbReference type="PANTHER" id="PTHR22916">
    <property type="entry name" value="GLYCOSYLTRANSFERASE"/>
    <property type="match status" value="1"/>
</dbReference>
<evidence type="ECO:0000259" key="1">
    <source>
        <dbReference type="Pfam" id="PF00535"/>
    </source>
</evidence>
<feature type="domain" description="Glycosyltransferase 2-like" evidence="1">
    <location>
        <begin position="9"/>
        <end position="172"/>
    </location>
</feature>
<dbReference type="Proteomes" id="UP001431019">
    <property type="component" value="Unassembled WGS sequence"/>
</dbReference>
<sequence>MNKTPSVAVIIPFYNGAKWLERAVKSVAQQTIAPAEFIVVNDGSKAEERAALDPLAQKYGFRIIDKSNGGQGSARNAGVAASTSDYICFLDQDDFYLENHIEILVGNLPENDLRLGFVYADLHIADGDGGLIFTSSVKEHSPSNPKKSLIDLLKSDMFVLPSASIITRKAFEAVGGFDEQFMGYEDDDLFLRIFRNGFTNYYVDEPVTVWCIHSESTSYSIRMCRSRFKYFMKLSSQFPDNPDRGLFFFRDCIAPRFGRAFLSDALKATTKKTADKQELVAILKQYAKVLRQSRYVRRKLKLKFSLVAFVLDYSPPWAIKVMRYATLSAAVRRSLVT</sequence>